<reference evidence="1" key="1">
    <citation type="submission" date="2021-02" db="EMBL/GenBank/DDBJ databases">
        <authorList>
            <person name="Nowell W R."/>
        </authorList>
    </citation>
    <scope>NUCLEOTIDE SEQUENCE</scope>
</reference>
<proteinExistence type="predicted"/>
<dbReference type="PANTHER" id="PTHR13008">
    <property type="entry name" value="MAP-KINASE ACTIVATING DEATH DOMAIN PROTEIN MADD /DENN/AEX-3 C.ELEGANS"/>
    <property type="match status" value="1"/>
</dbReference>
<dbReference type="GO" id="GO:0032483">
    <property type="term" value="P:regulation of Rab protein signal transduction"/>
    <property type="evidence" value="ECO:0007669"/>
    <property type="project" value="TreeGrafter"/>
</dbReference>
<dbReference type="AlphaFoldDB" id="A0A8S3AJ11"/>
<dbReference type="GO" id="GO:0005829">
    <property type="term" value="C:cytosol"/>
    <property type="evidence" value="ECO:0007669"/>
    <property type="project" value="TreeGrafter"/>
</dbReference>
<dbReference type="EMBL" id="CAJOBI010133433">
    <property type="protein sequence ID" value="CAF4735340.1"/>
    <property type="molecule type" value="Genomic_DNA"/>
</dbReference>
<evidence type="ECO:0000313" key="1">
    <source>
        <dbReference type="EMBL" id="CAF4735340.1"/>
    </source>
</evidence>
<dbReference type="Proteomes" id="UP000676336">
    <property type="component" value="Unassembled WGS sequence"/>
</dbReference>
<feature type="non-terminal residue" evidence="1">
    <location>
        <position position="61"/>
    </location>
</feature>
<accession>A0A8S3AJ11</accession>
<dbReference type="PANTHER" id="PTHR13008:SF7">
    <property type="entry name" value="MAP KINASE-ACTIVATING DEATH DOMAIN PROTEIN"/>
    <property type="match status" value="1"/>
</dbReference>
<evidence type="ECO:0000313" key="2">
    <source>
        <dbReference type="Proteomes" id="UP000676336"/>
    </source>
</evidence>
<protein>
    <submittedName>
        <fullName evidence="1">Uncharacterized protein</fullName>
    </submittedName>
</protein>
<sequence length="61" mass="7139">FNEHTRTLRLHPRAVVAFQYSSFIRSRPVKSAFIIRLAKTQAVEFFAEWSLCPDNVAFLRV</sequence>
<feature type="non-terminal residue" evidence="1">
    <location>
        <position position="1"/>
    </location>
</feature>
<comment type="caution">
    <text evidence="1">The sequence shown here is derived from an EMBL/GenBank/DDBJ whole genome shotgun (WGS) entry which is preliminary data.</text>
</comment>
<dbReference type="GO" id="GO:0042981">
    <property type="term" value="P:regulation of apoptotic process"/>
    <property type="evidence" value="ECO:0007669"/>
    <property type="project" value="TreeGrafter"/>
</dbReference>
<name>A0A8S3AJ11_9BILA</name>
<dbReference type="GO" id="GO:0005085">
    <property type="term" value="F:guanyl-nucleotide exchange factor activity"/>
    <property type="evidence" value="ECO:0007669"/>
    <property type="project" value="TreeGrafter"/>
</dbReference>
<dbReference type="InterPro" id="IPR039980">
    <property type="entry name" value="MADD"/>
</dbReference>
<gene>
    <name evidence="1" type="ORF">SMN809_LOCUS44466</name>
</gene>
<organism evidence="1 2">
    <name type="scientific">Rotaria magnacalcarata</name>
    <dbReference type="NCBI Taxonomy" id="392030"/>
    <lineage>
        <taxon>Eukaryota</taxon>
        <taxon>Metazoa</taxon>
        <taxon>Spiralia</taxon>
        <taxon>Gnathifera</taxon>
        <taxon>Rotifera</taxon>
        <taxon>Eurotatoria</taxon>
        <taxon>Bdelloidea</taxon>
        <taxon>Philodinida</taxon>
        <taxon>Philodinidae</taxon>
        <taxon>Rotaria</taxon>
    </lineage>
</organism>